<evidence type="ECO:0000256" key="6">
    <source>
        <dbReference type="ARBA" id="ARBA00018722"/>
    </source>
</evidence>
<keyword evidence="30" id="KW-1185">Reference proteome</keyword>
<keyword evidence="16" id="KW-1015">Disulfide bond</keyword>
<reference evidence="29" key="3">
    <citation type="submission" date="2025-09" db="UniProtKB">
        <authorList>
            <consortium name="Ensembl"/>
        </authorList>
    </citation>
    <scope>IDENTIFICATION</scope>
    <source>
        <strain evidence="29">Glennie</strain>
    </source>
</reference>
<comment type="function">
    <text evidence="1">Initiates blood coagulation by forming a complex with circulating factor VII or VIIa. The [TF:VIIa] complex activates factors IX or X by specific limited proteolysis. TF plays a role in normal hemostasis by initiating the cell-surface assembly and propagation of the coagulation protease cascade.</text>
</comment>
<dbReference type="GO" id="GO:0019221">
    <property type="term" value="P:cytokine-mediated signaling pathway"/>
    <property type="evidence" value="ECO:0000318"/>
    <property type="project" value="GO_Central"/>
</dbReference>
<dbReference type="PANTHER" id="PTHR20859:SF50">
    <property type="entry name" value="INTERLEUKIN-10 RECEPTOR SUBUNIT BETA"/>
    <property type="match status" value="1"/>
</dbReference>
<dbReference type="Gene3D" id="2.60.40.10">
    <property type="entry name" value="Immunoglobulins"/>
    <property type="match status" value="2"/>
</dbReference>
<dbReference type="GO" id="GO:0004920">
    <property type="term" value="F:interleukin-10 receptor activity"/>
    <property type="evidence" value="ECO:0000318"/>
    <property type="project" value="GO_Central"/>
</dbReference>
<keyword evidence="7 27" id="KW-0812">Transmembrane</keyword>
<organism evidence="29 30">
    <name type="scientific">Ornithorhynchus anatinus</name>
    <name type="common">Duckbill platypus</name>
    <dbReference type="NCBI Taxonomy" id="9258"/>
    <lineage>
        <taxon>Eukaryota</taxon>
        <taxon>Metazoa</taxon>
        <taxon>Chordata</taxon>
        <taxon>Craniata</taxon>
        <taxon>Vertebrata</taxon>
        <taxon>Euteleostomi</taxon>
        <taxon>Mammalia</taxon>
        <taxon>Monotremata</taxon>
        <taxon>Ornithorhynchidae</taxon>
        <taxon>Ornithorhynchus</taxon>
    </lineage>
</organism>
<evidence type="ECO:0000256" key="16">
    <source>
        <dbReference type="ARBA" id="ARBA00023157"/>
    </source>
</evidence>
<evidence type="ECO:0000256" key="3">
    <source>
        <dbReference type="ARBA" id="ARBA00005399"/>
    </source>
</evidence>
<evidence type="ECO:0000259" key="28">
    <source>
        <dbReference type="PROSITE" id="PS50853"/>
    </source>
</evidence>
<keyword evidence="10" id="KW-0677">Repeat</keyword>
<dbReference type="GO" id="GO:0005886">
    <property type="term" value="C:plasma membrane"/>
    <property type="evidence" value="ECO:0000318"/>
    <property type="project" value="GO_Central"/>
</dbReference>
<evidence type="ECO:0000256" key="9">
    <source>
        <dbReference type="ARBA" id="ARBA00022729"/>
    </source>
</evidence>
<dbReference type="InterPro" id="IPR036116">
    <property type="entry name" value="FN3_sf"/>
</dbReference>
<comment type="subunit">
    <text evidence="22">Heterodimer with IFNLR1.</text>
</comment>
<keyword evidence="13" id="KW-0051">Antiviral defense</keyword>
<dbReference type="PRINTS" id="PR00346">
    <property type="entry name" value="TISSUEFACTOR"/>
</dbReference>
<name>A0A6I8P1M4_ORNAN</name>
<evidence type="ECO:0000256" key="26">
    <source>
        <dbReference type="ARBA" id="ARBA00083353"/>
    </source>
</evidence>
<evidence type="ECO:0000256" key="12">
    <source>
        <dbReference type="ARBA" id="ARBA00023084"/>
    </source>
</evidence>
<dbReference type="InterPro" id="IPR013783">
    <property type="entry name" value="Ig-like_fold"/>
</dbReference>
<evidence type="ECO:0000256" key="19">
    <source>
        <dbReference type="ARBA" id="ARBA00023288"/>
    </source>
</evidence>
<dbReference type="InterPro" id="IPR001187">
    <property type="entry name" value="Tissue_factor"/>
</dbReference>
<keyword evidence="12" id="KW-0094">Blood coagulation</keyword>
<evidence type="ECO:0000256" key="10">
    <source>
        <dbReference type="ARBA" id="ARBA00022737"/>
    </source>
</evidence>
<evidence type="ECO:0000313" key="29">
    <source>
        <dbReference type="Ensembl" id="ENSOANP00000047700.1"/>
    </source>
</evidence>
<reference evidence="29 30" key="1">
    <citation type="journal article" date="2008" name="Nature">
        <title>Genome analysis of the platypus reveals unique signatures of evolution.</title>
        <authorList>
            <person name="Warren W.C."/>
            <person name="Hillier L.W."/>
            <person name="Marshall Graves J.A."/>
            <person name="Birney E."/>
            <person name="Ponting C.P."/>
            <person name="Grutzner F."/>
            <person name="Belov K."/>
            <person name="Miller W."/>
            <person name="Clarke L."/>
            <person name="Chinwalla A.T."/>
            <person name="Yang S.P."/>
            <person name="Heger A."/>
            <person name="Locke D.P."/>
            <person name="Miethke P."/>
            <person name="Waters P.D."/>
            <person name="Veyrunes F."/>
            <person name="Fulton L."/>
            <person name="Fulton B."/>
            <person name="Graves T."/>
            <person name="Wallis J."/>
            <person name="Puente X.S."/>
            <person name="Lopez-Otin C."/>
            <person name="Ordonez G.R."/>
            <person name="Eichler E.E."/>
            <person name="Chen L."/>
            <person name="Cheng Z."/>
            <person name="Deakin J.E."/>
            <person name="Alsop A."/>
            <person name="Thompson K."/>
            <person name="Kirby P."/>
            <person name="Papenfuss A.T."/>
            <person name="Wakefield M.J."/>
            <person name="Olender T."/>
            <person name="Lancet D."/>
            <person name="Huttley G.A."/>
            <person name="Smit A.F."/>
            <person name="Pask A."/>
            <person name="Temple-Smith P."/>
            <person name="Batzer M.A."/>
            <person name="Walker J.A."/>
            <person name="Konkel M.K."/>
            <person name="Harris R.S."/>
            <person name="Whittington C.M."/>
            <person name="Wong E.S."/>
            <person name="Gemmell N.J."/>
            <person name="Buschiazzo E."/>
            <person name="Vargas Jentzsch I.M."/>
            <person name="Merkel A."/>
            <person name="Schmitz J."/>
            <person name="Zemann A."/>
            <person name="Churakov G."/>
            <person name="Kriegs J.O."/>
            <person name="Brosius J."/>
            <person name="Murchison E.P."/>
            <person name="Sachidanandam R."/>
            <person name="Smith C."/>
            <person name="Hannon G.J."/>
            <person name="Tsend-Ayush E."/>
            <person name="McMillan D."/>
            <person name="Attenborough R."/>
            <person name="Rens W."/>
            <person name="Ferguson-Smith M."/>
            <person name="Lefevre C.M."/>
            <person name="Sharp J.A."/>
            <person name="Nicholas K.R."/>
            <person name="Ray D.A."/>
            <person name="Kube M."/>
            <person name="Reinhardt R."/>
            <person name="Pringle T.H."/>
            <person name="Taylor J."/>
            <person name="Jones R.C."/>
            <person name="Nixon B."/>
            <person name="Dacheux J.L."/>
            <person name="Niwa H."/>
            <person name="Sekita Y."/>
            <person name="Huang X."/>
            <person name="Stark A."/>
            <person name="Kheradpour P."/>
            <person name="Kellis M."/>
            <person name="Flicek P."/>
            <person name="Chen Y."/>
            <person name="Webber C."/>
            <person name="Hardison R."/>
            <person name="Nelson J."/>
            <person name="Hallsworth-Pepin K."/>
            <person name="Delehaunty K."/>
            <person name="Markovic C."/>
            <person name="Minx P."/>
            <person name="Feng Y."/>
            <person name="Kremitzki C."/>
            <person name="Mitreva M."/>
            <person name="Glasscock J."/>
            <person name="Wylie T."/>
            <person name="Wohldmann P."/>
            <person name="Thiru P."/>
            <person name="Nhan M.N."/>
            <person name="Pohl C.S."/>
            <person name="Smith S.M."/>
            <person name="Hou S."/>
            <person name="Nefedov M."/>
            <person name="de Jong P.J."/>
            <person name="Renfree M.B."/>
            <person name="Mardis E.R."/>
            <person name="Wilson R.K."/>
        </authorList>
    </citation>
    <scope>NUCLEOTIDE SEQUENCE [LARGE SCALE GENOMIC DNA]</scope>
    <source>
        <strain evidence="29 30">Glennie</strain>
    </source>
</reference>
<evidence type="ECO:0000256" key="21">
    <source>
        <dbReference type="ARBA" id="ARBA00055173"/>
    </source>
</evidence>
<reference evidence="29" key="2">
    <citation type="submission" date="2025-08" db="UniProtKB">
        <authorList>
            <consortium name="Ensembl"/>
        </authorList>
    </citation>
    <scope>IDENTIFICATION</scope>
    <source>
        <strain evidence="29">Glennie</strain>
    </source>
</reference>
<evidence type="ECO:0000256" key="13">
    <source>
        <dbReference type="ARBA" id="ARBA00023118"/>
    </source>
</evidence>
<evidence type="ECO:0000256" key="22">
    <source>
        <dbReference type="ARBA" id="ARBA00061854"/>
    </source>
</evidence>
<comment type="subunit">
    <text evidence="5">Interacts with HSPE; the interaction, inhibited by heparin, promotes the generation of activated factor X and activates coagulation in the presence of activated factor VII.</text>
</comment>
<dbReference type="Proteomes" id="UP000002279">
    <property type="component" value="Chromosome 17"/>
</dbReference>
<dbReference type="Pfam" id="PF09294">
    <property type="entry name" value="Interfer-bind"/>
    <property type="match status" value="1"/>
</dbReference>
<dbReference type="AlphaFoldDB" id="A0A6I8P1M4"/>
<dbReference type="FunFam" id="2.60.40.10:FF:001363">
    <property type="entry name" value="Interleukin 10 receptor subunit beta"/>
    <property type="match status" value="1"/>
</dbReference>
<evidence type="ECO:0000256" key="25">
    <source>
        <dbReference type="ARBA" id="ARBA00077626"/>
    </source>
</evidence>
<dbReference type="PANTHER" id="PTHR20859">
    <property type="entry name" value="INTERFERON/INTERLEUKIN RECEPTOR"/>
    <property type="match status" value="1"/>
</dbReference>
<evidence type="ECO:0000256" key="5">
    <source>
        <dbReference type="ARBA" id="ARBA00011184"/>
    </source>
</evidence>
<keyword evidence="19" id="KW-0449">Lipoprotein</keyword>
<keyword evidence="17" id="KW-0675">Receptor</keyword>
<evidence type="ECO:0000256" key="1">
    <source>
        <dbReference type="ARBA" id="ARBA00002201"/>
    </source>
</evidence>
<dbReference type="InterPro" id="IPR015373">
    <property type="entry name" value="Interferon/interleukin_rcp_dom"/>
</dbReference>
<evidence type="ECO:0000256" key="20">
    <source>
        <dbReference type="ARBA" id="ARBA00031171"/>
    </source>
</evidence>
<evidence type="ECO:0000256" key="2">
    <source>
        <dbReference type="ARBA" id="ARBA00004479"/>
    </source>
</evidence>
<evidence type="ECO:0000256" key="15">
    <source>
        <dbReference type="ARBA" id="ARBA00023139"/>
    </source>
</evidence>
<dbReference type="FunCoup" id="A0A6I8P1M4">
    <property type="interactions" value="589"/>
</dbReference>
<keyword evidence="8" id="KW-0356">Hemostasis</keyword>
<dbReference type="InterPro" id="IPR050650">
    <property type="entry name" value="Type-II_Cytokine-TF_Rcpt"/>
</dbReference>
<evidence type="ECO:0000256" key="27">
    <source>
        <dbReference type="SAM" id="Phobius"/>
    </source>
</evidence>
<evidence type="ECO:0000256" key="11">
    <source>
        <dbReference type="ARBA" id="ARBA00022989"/>
    </source>
</evidence>
<comment type="function">
    <text evidence="21">Shared cell surface receptor required for the activation of five class 2 cytokines: IL10, IL22, IL26, IL28, and IFNL1. The IFNLR1/IL10RB dimer is a receptor for the cytokine ligands IFNL2 and IFNL3 and mediates their antiviral activity. The ligand/receptor complex stimulate the activation of the JAK/STAT signaling pathway leading to the expression of IFN-stimulated genes (ISG), which contribute to the antiviral state.</text>
</comment>
<comment type="similarity">
    <text evidence="3">Belongs to the type II cytokine receptor family.</text>
</comment>
<comment type="similarity">
    <text evidence="4">Belongs to the tissue factor family.</text>
</comment>
<dbReference type="GeneTree" id="ENSGT00940000158231"/>
<evidence type="ECO:0000256" key="24">
    <source>
        <dbReference type="ARBA" id="ARBA00077161"/>
    </source>
</evidence>
<dbReference type="SUPFAM" id="SSF49265">
    <property type="entry name" value="Fibronectin type III"/>
    <property type="match status" value="2"/>
</dbReference>
<evidence type="ECO:0000256" key="14">
    <source>
        <dbReference type="ARBA" id="ARBA00023136"/>
    </source>
</evidence>
<sequence length="350" mass="39764">MSVHTHTKNTKTLFYYYILPWLKNVHEIFSLVFPVLGAVPKPENVRMNSVNLKNILEWELAPLPYENVTFTAQSMSYTGVFEDVCKNIVLRQCDFSHLAKYGDHTLRIWMETEGGHSDWVNVTFHPVEDTVIGPPNLQVKPVSSSLHVHFSFPKIENEPETWTLKDYYGSWEYKVLYWKRGTSQKLEMVTPFESDMLPDLDPRTTYCLQAQGLVPALNKSGLWSQPICETTADDGKTPVWVIAVMLLASLVAVLLVVLCSFSVLWYLYRQARYVFFPGYSLPKLLKEVGRALLCSDNGKCRLGSALELRGNRSSSPLVSKFLVGRKHVYPLLCCSLPSAQHSALHTLSAR</sequence>
<dbReference type="Pfam" id="PF01108">
    <property type="entry name" value="Tissue_fac"/>
    <property type="match status" value="1"/>
</dbReference>
<dbReference type="Bgee" id="ENSOANG00000041247">
    <property type="expression patterns" value="Expressed in liver and 7 other cell types or tissues"/>
</dbReference>
<dbReference type="InParanoid" id="A0A6I8P1M4"/>
<keyword evidence="11 27" id="KW-1133">Transmembrane helix</keyword>
<keyword evidence="9" id="KW-0732">Signal</keyword>
<evidence type="ECO:0000256" key="23">
    <source>
        <dbReference type="ARBA" id="ARBA00072112"/>
    </source>
</evidence>
<evidence type="ECO:0000256" key="4">
    <source>
        <dbReference type="ARBA" id="ARBA00009197"/>
    </source>
</evidence>
<keyword evidence="15" id="KW-0564">Palmitate</keyword>
<dbReference type="FunFam" id="2.60.40.10:FF:001312">
    <property type="entry name" value="Interleukin 10 receptor subunit beta"/>
    <property type="match status" value="1"/>
</dbReference>
<proteinExistence type="inferred from homology"/>
<dbReference type="GO" id="GO:0051607">
    <property type="term" value="P:defense response to virus"/>
    <property type="evidence" value="ECO:0007669"/>
    <property type="project" value="UniProtKB-KW"/>
</dbReference>
<feature type="domain" description="Fibronectin type-III" evidence="28">
    <location>
        <begin position="133"/>
        <end position="234"/>
    </location>
</feature>
<dbReference type="OMA" id="HTHTKNT"/>
<protein>
    <recommendedName>
        <fullName evidence="23">Interleukin-10 receptor subunit beta</fullName>
    </recommendedName>
    <alternativeName>
        <fullName evidence="20">Coagulation factor III</fullName>
    </alternativeName>
    <alternativeName>
        <fullName evidence="26">Cytokine receptor class-II member 4</fullName>
    </alternativeName>
    <alternativeName>
        <fullName evidence="24">Cytokine receptor family 2 member 4</fullName>
    </alternativeName>
    <alternativeName>
        <fullName evidence="25">Interleukin-10 receptor subunit 2</fullName>
    </alternativeName>
    <alternativeName>
        <fullName evidence="6">Tissue factor</fullName>
    </alternativeName>
</protein>
<dbReference type="InterPro" id="IPR003961">
    <property type="entry name" value="FN3_dom"/>
</dbReference>
<evidence type="ECO:0000256" key="18">
    <source>
        <dbReference type="ARBA" id="ARBA00023180"/>
    </source>
</evidence>
<evidence type="ECO:0000256" key="7">
    <source>
        <dbReference type="ARBA" id="ARBA00022692"/>
    </source>
</evidence>
<dbReference type="PROSITE" id="PS50853">
    <property type="entry name" value="FN3"/>
    <property type="match status" value="1"/>
</dbReference>
<dbReference type="GO" id="GO:0007596">
    <property type="term" value="P:blood coagulation"/>
    <property type="evidence" value="ECO:0007669"/>
    <property type="project" value="UniProtKB-KW"/>
</dbReference>
<accession>A0A6I8P1M4</accession>
<feature type="transmembrane region" description="Helical" evidence="27">
    <location>
        <begin position="239"/>
        <end position="268"/>
    </location>
</feature>
<evidence type="ECO:0000256" key="8">
    <source>
        <dbReference type="ARBA" id="ARBA00022696"/>
    </source>
</evidence>
<keyword evidence="14 27" id="KW-0472">Membrane</keyword>
<evidence type="ECO:0000256" key="17">
    <source>
        <dbReference type="ARBA" id="ARBA00023170"/>
    </source>
</evidence>
<evidence type="ECO:0000313" key="30">
    <source>
        <dbReference type="Proteomes" id="UP000002279"/>
    </source>
</evidence>
<keyword evidence="18" id="KW-0325">Glycoprotein</keyword>
<dbReference type="Ensembl" id="ENSOANT00000072197.1">
    <property type="protein sequence ID" value="ENSOANP00000047700.1"/>
    <property type="gene ID" value="ENSOANG00000041247.1"/>
</dbReference>
<comment type="subcellular location">
    <subcellularLocation>
        <location evidence="2">Membrane</location>
        <topology evidence="2">Single-pass type I membrane protein</topology>
    </subcellularLocation>
</comment>